<dbReference type="Proteomes" id="UP000199199">
    <property type="component" value="Unassembled WGS sequence"/>
</dbReference>
<proteinExistence type="predicted"/>
<dbReference type="OrthoDB" id="374648at2157"/>
<dbReference type="EMBL" id="FOZS01000001">
    <property type="protein sequence ID" value="SFS45352.1"/>
    <property type="molecule type" value="Genomic_DNA"/>
</dbReference>
<dbReference type="AlphaFoldDB" id="A0A1I6PYW0"/>
<keyword evidence="1" id="KW-1133">Transmembrane helix</keyword>
<keyword evidence="1" id="KW-0472">Membrane</keyword>
<organism evidence="2 3">
    <name type="scientific">Halostagnicola kamekurae</name>
    <dbReference type="NCBI Taxonomy" id="619731"/>
    <lineage>
        <taxon>Archaea</taxon>
        <taxon>Methanobacteriati</taxon>
        <taxon>Methanobacteriota</taxon>
        <taxon>Stenosarchaea group</taxon>
        <taxon>Halobacteria</taxon>
        <taxon>Halobacteriales</taxon>
        <taxon>Natrialbaceae</taxon>
        <taxon>Halostagnicola</taxon>
    </lineage>
</organism>
<name>A0A1I6PYW0_9EURY</name>
<evidence type="ECO:0000313" key="2">
    <source>
        <dbReference type="EMBL" id="SFS45352.1"/>
    </source>
</evidence>
<evidence type="ECO:0000256" key="1">
    <source>
        <dbReference type="SAM" id="Phobius"/>
    </source>
</evidence>
<keyword evidence="3" id="KW-1185">Reference proteome</keyword>
<keyword evidence="1" id="KW-0812">Transmembrane</keyword>
<evidence type="ECO:0000313" key="3">
    <source>
        <dbReference type="Proteomes" id="UP000199199"/>
    </source>
</evidence>
<sequence length="89" mass="9293">MNDATAAFLVGAGWTVIVFVYGEVSNTGMIPRYEGTIQSAIRSSFNIAFVGGGTGVVIYVVEHHLSAISYGLAGIVVASVIVLIAAKFR</sequence>
<gene>
    <name evidence="2" type="ORF">SAMN04488556_0874</name>
</gene>
<feature type="transmembrane region" description="Helical" evidence="1">
    <location>
        <begin position="45"/>
        <end position="61"/>
    </location>
</feature>
<dbReference type="RefSeq" id="WP_139231133.1">
    <property type="nucleotide sequence ID" value="NZ_FOZS01000001.1"/>
</dbReference>
<feature type="transmembrane region" description="Helical" evidence="1">
    <location>
        <begin position="67"/>
        <end position="86"/>
    </location>
</feature>
<reference evidence="3" key="1">
    <citation type="submission" date="2016-10" db="EMBL/GenBank/DDBJ databases">
        <authorList>
            <person name="Varghese N."/>
            <person name="Submissions S."/>
        </authorList>
    </citation>
    <scope>NUCLEOTIDE SEQUENCE [LARGE SCALE GENOMIC DNA]</scope>
    <source>
        <strain evidence="3">DSM 22427</strain>
    </source>
</reference>
<protein>
    <submittedName>
        <fullName evidence="2">Uncharacterized protein</fullName>
    </submittedName>
</protein>
<feature type="transmembrane region" description="Helical" evidence="1">
    <location>
        <begin position="6"/>
        <end position="24"/>
    </location>
</feature>
<accession>A0A1I6PYW0</accession>